<name>A0ABU3NM50_9CHLR</name>
<proteinExistence type="predicted"/>
<dbReference type="InterPro" id="IPR029058">
    <property type="entry name" value="AB_hydrolase_fold"/>
</dbReference>
<protein>
    <submittedName>
        <fullName evidence="2">Alpha/beta fold hydrolase</fullName>
    </submittedName>
</protein>
<evidence type="ECO:0000313" key="2">
    <source>
        <dbReference type="EMBL" id="MDT8897930.1"/>
    </source>
</evidence>
<dbReference type="InterPro" id="IPR052920">
    <property type="entry name" value="DNA-binding_regulatory"/>
</dbReference>
<dbReference type="Gene3D" id="3.40.50.1820">
    <property type="entry name" value="alpha/beta hydrolase"/>
    <property type="match status" value="1"/>
</dbReference>
<accession>A0ABU3NM50</accession>
<keyword evidence="2" id="KW-0378">Hydrolase</keyword>
<evidence type="ECO:0000259" key="1">
    <source>
        <dbReference type="Pfam" id="PF00326"/>
    </source>
</evidence>
<organism evidence="2 3">
    <name type="scientific">Thermanaerothrix solaris</name>
    <dbReference type="NCBI Taxonomy" id="3058434"/>
    <lineage>
        <taxon>Bacteria</taxon>
        <taxon>Bacillati</taxon>
        <taxon>Chloroflexota</taxon>
        <taxon>Anaerolineae</taxon>
        <taxon>Anaerolineales</taxon>
        <taxon>Anaerolineaceae</taxon>
        <taxon>Thermanaerothrix</taxon>
    </lineage>
</organism>
<feature type="domain" description="Peptidase S9 prolyl oligopeptidase catalytic" evidence="1">
    <location>
        <begin position="70"/>
        <end position="241"/>
    </location>
</feature>
<dbReference type="Pfam" id="PF00326">
    <property type="entry name" value="Peptidase_S9"/>
    <property type="match status" value="1"/>
</dbReference>
<dbReference type="GO" id="GO:0016787">
    <property type="term" value="F:hydrolase activity"/>
    <property type="evidence" value="ECO:0007669"/>
    <property type="project" value="UniProtKB-KW"/>
</dbReference>
<comment type="caution">
    <text evidence="2">The sequence shown here is derived from an EMBL/GenBank/DDBJ whole genome shotgun (WGS) entry which is preliminary data.</text>
</comment>
<dbReference type="SUPFAM" id="SSF53474">
    <property type="entry name" value="alpha/beta-Hydrolases"/>
    <property type="match status" value="1"/>
</dbReference>
<gene>
    <name evidence="2" type="ORF">QYE77_06585</name>
</gene>
<evidence type="ECO:0000313" key="3">
    <source>
        <dbReference type="Proteomes" id="UP001254165"/>
    </source>
</evidence>
<sequence>MIATTAPLRILKAPPSILKVDYEKVEFLTSDGLTLRGWFFPAADPAAPAILYAPATAKDQRQGLSLVRPLHEAGYHVLLFSYRGSGESDGNRFVFSYGARESQDVDAAVRYLVETRGITCIGGIGHSAGAVALILSAARNPNLHAVVAAAPFPSLEDAWRVNRPTFFPPPLYEQVMRLAEWRKGFTRDEVRPLDVVHRLSPRPILFVFGQADRRIPPDQAKRLYEAAEEPKDIIWLPEASHEQVRSPGLDFLMPQLVDFFRRNLHSNATCFHRQSIP</sequence>
<dbReference type="RefSeq" id="WP_315624581.1">
    <property type="nucleotide sequence ID" value="NZ_JAUHMF010000001.1"/>
</dbReference>
<keyword evidence="3" id="KW-1185">Reference proteome</keyword>
<reference evidence="2 3" key="1">
    <citation type="submission" date="2023-07" db="EMBL/GenBank/DDBJ databases">
        <title>Novel species of Thermanaerothrix with wide hydrolytic capabilities.</title>
        <authorList>
            <person name="Zayulina K.S."/>
            <person name="Podosokorskaya O.A."/>
            <person name="Elcheninov A.G."/>
        </authorList>
    </citation>
    <scope>NUCLEOTIDE SEQUENCE [LARGE SCALE GENOMIC DNA]</scope>
    <source>
        <strain evidence="2 3">4228-RoL</strain>
    </source>
</reference>
<dbReference type="PANTHER" id="PTHR43358:SF4">
    <property type="entry name" value="ALPHA_BETA HYDROLASE FOLD-1 DOMAIN-CONTAINING PROTEIN"/>
    <property type="match status" value="1"/>
</dbReference>
<dbReference type="PANTHER" id="PTHR43358">
    <property type="entry name" value="ALPHA/BETA-HYDROLASE"/>
    <property type="match status" value="1"/>
</dbReference>
<dbReference type="EMBL" id="JAUHMF010000001">
    <property type="protein sequence ID" value="MDT8897930.1"/>
    <property type="molecule type" value="Genomic_DNA"/>
</dbReference>
<dbReference type="Proteomes" id="UP001254165">
    <property type="component" value="Unassembled WGS sequence"/>
</dbReference>
<dbReference type="InterPro" id="IPR001375">
    <property type="entry name" value="Peptidase_S9_cat"/>
</dbReference>